<accession>A0ABU3HXI2</accession>
<gene>
    <name evidence="1" type="ORF">ROS62_11160</name>
</gene>
<reference evidence="1" key="1">
    <citation type="submission" date="2024-05" db="EMBL/GenBank/DDBJ databases">
        <title>30 novel species of actinomycetes from the DSMZ collection.</title>
        <authorList>
            <person name="Nouioui I."/>
        </authorList>
    </citation>
    <scope>NUCLEOTIDE SEQUENCE</scope>
    <source>
        <strain evidence="1">DSM 41972</strain>
    </source>
</reference>
<evidence type="ECO:0000313" key="2">
    <source>
        <dbReference type="Proteomes" id="UP001181313"/>
    </source>
</evidence>
<sequence>MNAPTPPSVGLAQSPAVLRAGRWWLVGEAGSVPLSDPAFITVLNGFAEALSAADRTVAALRARPDEPSAASVPRTGSRLR</sequence>
<protein>
    <submittedName>
        <fullName evidence="1">Uncharacterized protein</fullName>
    </submittedName>
</protein>
<dbReference type="Proteomes" id="UP001181313">
    <property type="component" value="Unassembled WGS sequence"/>
</dbReference>
<keyword evidence="2" id="KW-1185">Reference proteome</keyword>
<proteinExistence type="predicted"/>
<evidence type="ECO:0000313" key="1">
    <source>
        <dbReference type="EMBL" id="MDT3725423.1"/>
    </source>
</evidence>
<organism evidence="1 2">
    <name type="scientific">Streptomyces althioticus subsp. attaecolombicae</name>
    <dbReference type="NCBI Taxonomy" id="3075534"/>
    <lineage>
        <taxon>Bacteria</taxon>
        <taxon>Bacillati</taxon>
        <taxon>Actinomycetota</taxon>
        <taxon>Actinomycetes</taxon>
        <taxon>Kitasatosporales</taxon>
        <taxon>Streptomycetaceae</taxon>
        <taxon>Streptomyces</taxon>
        <taxon>Streptomyces althioticus group</taxon>
    </lineage>
</organism>
<dbReference type="RefSeq" id="WP_093549369.1">
    <property type="nucleotide sequence ID" value="NZ_JAVSGH010000010.1"/>
</dbReference>
<dbReference type="EMBL" id="JAVSGH010000010">
    <property type="protein sequence ID" value="MDT3725423.1"/>
    <property type="molecule type" value="Genomic_DNA"/>
</dbReference>
<name>A0ABU3HXI2_9ACTN</name>
<comment type="caution">
    <text evidence="1">The sequence shown here is derived from an EMBL/GenBank/DDBJ whole genome shotgun (WGS) entry which is preliminary data.</text>
</comment>